<dbReference type="GO" id="GO:0005524">
    <property type="term" value="F:ATP binding"/>
    <property type="evidence" value="ECO:0007669"/>
    <property type="project" value="UniProtKB-KW"/>
</dbReference>
<comment type="caution">
    <text evidence="5">The sequence shown here is derived from an EMBL/GenBank/DDBJ whole genome shotgun (WGS) entry which is preliminary data.</text>
</comment>
<dbReference type="SUPFAM" id="SSF56112">
    <property type="entry name" value="Protein kinase-like (PK-like)"/>
    <property type="match status" value="1"/>
</dbReference>
<dbReference type="EMBL" id="AMZH03000335">
    <property type="protein sequence ID" value="RRT84268.1"/>
    <property type="molecule type" value="Genomic_DNA"/>
</dbReference>
<organism evidence="5 6">
    <name type="scientific">Ensete ventricosum</name>
    <name type="common">Abyssinian banana</name>
    <name type="synonym">Musa ensete</name>
    <dbReference type="NCBI Taxonomy" id="4639"/>
    <lineage>
        <taxon>Eukaryota</taxon>
        <taxon>Viridiplantae</taxon>
        <taxon>Streptophyta</taxon>
        <taxon>Embryophyta</taxon>
        <taxon>Tracheophyta</taxon>
        <taxon>Spermatophyta</taxon>
        <taxon>Magnoliopsida</taxon>
        <taxon>Liliopsida</taxon>
        <taxon>Zingiberales</taxon>
        <taxon>Musaceae</taxon>
        <taxon>Ensete</taxon>
    </lineage>
</organism>
<evidence type="ECO:0000259" key="4">
    <source>
        <dbReference type="Pfam" id="PF07714"/>
    </source>
</evidence>
<dbReference type="Proteomes" id="UP000287651">
    <property type="component" value="Unassembled WGS sequence"/>
</dbReference>
<evidence type="ECO:0000313" key="5">
    <source>
        <dbReference type="EMBL" id="RRT84268.1"/>
    </source>
</evidence>
<accession>A0A427B729</accession>
<evidence type="ECO:0000256" key="2">
    <source>
        <dbReference type="ARBA" id="ARBA00022840"/>
    </source>
</evidence>
<dbReference type="Gene3D" id="1.10.510.10">
    <property type="entry name" value="Transferase(Phosphotransferase) domain 1"/>
    <property type="match status" value="1"/>
</dbReference>
<keyword evidence="1" id="KW-0547">Nucleotide-binding</keyword>
<dbReference type="GO" id="GO:0004672">
    <property type="term" value="F:protein kinase activity"/>
    <property type="evidence" value="ECO:0007669"/>
    <property type="project" value="InterPro"/>
</dbReference>
<reference evidence="5 6" key="1">
    <citation type="journal article" date="2014" name="Agronomy (Basel)">
        <title>A Draft Genome Sequence for Ensete ventricosum, the Drought-Tolerant Tree Against Hunger.</title>
        <authorList>
            <person name="Harrison J."/>
            <person name="Moore K.A."/>
            <person name="Paszkiewicz K."/>
            <person name="Jones T."/>
            <person name="Grant M."/>
            <person name="Ambacheew D."/>
            <person name="Muzemil S."/>
            <person name="Studholme D.J."/>
        </authorList>
    </citation>
    <scope>NUCLEOTIDE SEQUENCE [LARGE SCALE GENOMIC DNA]</scope>
</reference>
<dbReference type="InterPro" id="IPR011009">
    <property type="entry name" value="Kinase-like_dom_sf"/>
</dbReference>
<protein>
    <recommendedName>
        <fullName evidence="4">Serine-threonine/tyrosine-protein kinase catalytic domain-containing protein</fullName>
    </recommendedName>
</protein>
<feature type="region of interest" description="Disordered" evidence="3">
    <location>
        <begin position="193"/>
        <end position="224"/>
    </location>
</feature>
<sequence length="269" mass="29528">MTGHLLVKSDVYSYGVVLLELLTGRKPIDMLQPPGQENLVTWALPLLNNMDNVEMITDPALGTNVPFESVAKVAAIASMCVQPEVSHRPFMGEVENDSSSLTTAKLKTSVGLMGVNLSLLCCPWVELMGSKIFALTEEDEEMKALSFMEKDVKMIRRSASCNQSGLTIKIASCASLKKSLSFKNWDQDTAKTETNISSNNQDENDNTKEPPAEDTGNNADRKLPPASCLLVLPRPMEELDAAAVKLQKVYKSYRTRRNLADCAVVAEEL</sequence>
<name>A0A427B729_ENSVE</name>
<dbReference type="PANTHER" id="PTHR47989">
    <property type="entry name" value="OS01G0750732 PROTEIN"/>
    <property type="match status" value="1"/>
</dbReference>
<feature type="domain" description="Serine-threonine/tyrosine-protein kinase catalytic" evidence="4">
    <location>
        <begin position="5"/>
        <end position="95"/>
    </location>
</feature>
<dbReference type="Pfam" id="PF07714">
    <property type="entry name" value="PK_Tyr_Ser-Thr"/>
    <property type="match status" value="1"/>
</dbReference>
<dbReference type="PANTHER" id="PTHR47989:SF45">
    <property type="entry name" value="OS01G0709500 PROTEIN"/>
    <property type="match status" value="1"/>
</dbReference>
<evidence type="ECO:0000313" key="6">
    <source>
        <dbReference type="Proteomes" id="UP000287651"/>
    </source>
</evidence>
<dbReference type="InterPro" id="IPR001245">
    <property type="entry name" value="Ser-Thr/Tyr_kinase_cat_dom"/>
</dbReference>
<dbReference type="CDD" id="cd23767">
    <property type="entry name" value="IQCD"/>
    <property type="match status" value="1"/>
</dbReference>
<proteinExistence type="predicted"/>
<dbReference type="AlphaFoldDB" id="A0A427B729"/>
<keyword evidence="2" id="KW-0067">ATP-binding</keyword>
<evidence type="ECO:0000256" key="1">
    <source>
        <dbReference type="ARBA" id="ARBA00022741"/>
    </source>
</evidence>
<evidence type="ECO:0000256" key="3">
    <source>
        <dbReference type="SAM" id="MobiDB-lite"/>
    </source>
</evidence>
<gene>
    <name evidence="5" type="ORF">B296_00000059</name>
</gene>